<proteinExistence type="predicted"/>
<reference evidence="2" key="1">
    <citation type="journal article" date="2018" name="Nat. Microbiol.">
        <title>Leveraging single-cell genomics to expand the fungal tree of life.</title>
        <authorList>
            <person name="Ahrendt S.R."/>
            <person name="Quandt C.A."/>
            <person name="Ciobanu D."/>
            <person name="Clum A."/>
            <person name="Salamov A."/>
            <person name="Andreopoulos B."/>
            <person name="Cheng J.F."/>
            <person name="Woyke T."/>
            <person name="Pelin A."/>
            <person name="Henrissat B."/>
            <person name="Reynolds N.K."/>
            <person name="Benny G.L."/>
            <person name="Smith M.E."/>
            <person name="James T.Y."/>
            <person name="Grigoriev I.V."/>
        </authorList>
    </citation>
    <scope>NUCLEOTIDE SEQUENCE [LARGE SCALE GENOMIC DNA]</scope>
</reference>
<dbReference type="EMBL" id="KZ988315">
    <property type="protein sequence ID" value="RKP12482.1"/>
    <property type="molecule type" value="Genomic_DNA"/>
</dbReference>
<gene>
    <name evidence="1" type="ORF">BJ684DRAFT_20980</name>
</gene>
<protein>
    <recommendedName>
        <fullName evidence="3">F-box domain-containing protein</fullName>
    </recommendedName>
</protein>
<dbReference type="Gene3D" id="3.80.10.10">
    <property type="entry name" value="Ribonuclease Inhibitor"/>
    <property type="match status" value="1"/>
</dbReference>
<evidence type="ECO:0008006" key="3">
    <source>
        <dbReference type="Google" id="ProtNLM"/>
    </source>
</evidence>
<evidence type="ECO:0000313" key="1">
    <source>
        <dbReference type="EMBL" id="RKP12482.1"/>
    </source>
</evidence>
<dbReference type="InterPro" id="IPR032675">
    <property type="entry name" value="LRR_dom_sf"/>
</dbReference>
<evidence type="ECO:0000313" key="2">
    <source>
        <dbReference type="Proteomes" id="UP000267251"/>
    </source>
</evidence>
<organism evidence="1 2">
    <name type="scientific">Piptocephalis cylindrospora</name>
    <dbReference type="NCBI Taxonomy" id="1907219"/>
    <lineage>
        <taxon>Eukaryota</taxon>
        <taxon>Fungi</taxon>
        <taxon>Fungi incertae sedis</taxon>
        <taxon>Zoopagomycota</taxon>
        <taxon>Zoopagomycotina</taxon>
        <taxon>Zoopagomycetes</taxon>
        <taxon>Zoopagales</taxon>
        <taxon>Piptocephalidaceae</taxon>
        <taxon>Piptocephalis</taxon>
    </lineage>
</organism>
<accession>A0A4P9Y1R7</accession>
<dbReference type="AlphaFoldDB" id="A0A4P9Y1R7"/>
<dbReference type="Proteomes" id="UP000267251">
    <property type="component" value="Unassembled WGS sequence"/>
</dbReference>
<sequence length="539" mass="61041">MKSLRRSAIALPDFIKAMKRIDPETHRHSYQGQIHSLITLFKKNDFTDAKAYAAAKKLKHEMYYDISNPEALLGLIPEAYHMLRINMFLHNFIQGRKTLKEAKTSKVHHPPIRDGQDRLAALNAPILSTSDDLRELQNVEKLQKALEAVESPPKHFRILNDKRQYETMPKLCLEELPPEVIGVLASFLPTNDLWALAKTSQSMLGATRSALGLRSLRPCHPMSTQDIERWNGLMTRRPIGLLRLPSSSIGVDLSDLFFLGLLGDIPPLRLPRGLRRLNIVYKSKKQHMDIFALHTIDLLMSTLSAQHARSLLRLHISLEGIDLAKLCLPSFSLLKSFSLSMCPKRSVLSEIIPLPDLTGLPSQTLTSLTLHQLDHTPLSQVLHLLPRFPFLKYLALRYYQRRGTADILEQLVHGKCTRLSTLDLMELSRPSSGAPPLAHRGFNDVDRPPPSEGYAERLSAAFLSLSALGVRLKDLRLEDIWSDQVPIYMLVNRLWASSLRVLHLTTAQDVPLFGLAQQYAHWPFLEEMTIQDVATEVHN</sequence>
<dbReference type="OrthoDB" id="10622802at2759"/>
<name>A0A4P9Y1R7_9FUNG</name>
<keyword evidence="2" id="KW-1185">Reference proteome</keyword>